<organism evidence="2 3">
    <name type="scientific">Salinimicrobium catena</name>
    <dbReference type="NCBI Taxonomy" id="390640"/>
    <lineage>
        <taxon>Bacteria</taxon>
        <taxon>Pseudomonadati</taxon>
        <taxon>Bacteroidota</taxon>
        <taxon>Flavobacteriia</taxon>
        <taxon>Flavobacteriales</taxon>
        <taxon>Flavobacteriaceae</taxon>
        <taxon>Salinimicrobium</taxon>
    </lineage>
</organism>
<dbReference type="Proteomes" id="UP000199448">
    <property type="component" value="Unassembled WGS sequence"/>
</dbReference>
<evidence type="ECO:0000313" key="2">
    <source>
        <dbReference type="EMBL" id="SEF00525.1"/>
    </source>
</evidence>
<reference evidence="2 3" key="1">
    <citation type="submission" date="2016-10" db="EMBL/GenBank/DDBJ databases">
        <authorList>
            <person name="de Groot N.N."/>
        </authorList>
    </citation>
    <scope>NUCLEOTIDE SEQUENCE [LARGE SCALE GENOMIC DNA]</scope>
    <source>
        <strain evidence="2 3">DSM 23553</strain>
    </source>
</reference>
<dbReference type="EMBL" id="FNUG01000004">
    <property type="protein sequence ID" value="SEF00525.1"/>
    <property type="molecule type" value="Genomic_DNA"/>
</dbReference>
<dbReference type="RefSeq" id="WP_093113430.1">
    <property type="nucleotide sequence ID" value="NZ_FNGG01000004.1"/>
</dbReference>
<dbReference type="Pfam" id="PF20230">
    <property type="entry name" value="DUF6588"/>
    <property type="match status" value="1"/>
</dbReference>
<keyword evidence="3" id="KW-1185">Reference proteome</keyword>
<dbReference type="AlphaFoldDB" id="A0A1H5NG42"/>
<dbReference type="STRING" id="390640.SAMN04488034_104156"/>
<feature type="signal peptide" evidence="1">
    <location>
        <begin position="1"/>
        <end position="21"/>
    </location>
</feature>
<evidence type="ECO:0008006" key="4">
    <source>
        <dbReference type="Google" id="ProtNLM"/>
    </source>
</evidence>
<proteinExistence type="predicted"/>
<evidence type="ECO:0000256" key="1">
    <source>
        <dbReference type="SAM" id="SignalP"/>
    </source>
</evidence>
<sequence length="331" mass="36140">MKKIIFPLLVAFLLGTGAVRAQDNSELFIADMLTLADNFAKPASEGAAYQASAGWYSSAATLEKWDFRLSVHGNALFIPDDRKTFPLSNADLQLLEIEGSQNVRLPTAFGTQTATFFSGEVTFENPVSGNTETRAVRFKGFDGIDRDYVPHAFLQVAIGLPAGTEVTVRAMPQVTIDDVTASTFGLGLKHNFSQYFRNYSPEGFQLAAALTYSKFDVEYAFDAIEVEDLVMMNLIKVDAHLWMAEAIASKQWGAFELFGALGAASSSFDYVMGGDGPALITVNTQLQELGDVEAYFKTDLGFNIHLGRFRLSAMGTAGKFFNANLGLHVRI</sequence>
<accession>A0A1H5NG42</accession>
<dbReference type="OrthoDB" id="1420433at2"/>
<feature type="chain" id="PRO_5011433955" description="DUF5723 domain-containing protein" evidence="1">
    <location>
        <begin position="22"/>
        <end position="331"/>
    </location>
</feature>
<keyword evidence="1" id="KW-0732">Signal</keyword>
<protein>
    <recommendedName>
        <fullName evidence="4">DUF5723 domain-containing protein</fullName>
    </recommendedName>
</protein>
<dbReference type="InterPro" id="IPR046495">
    <property type="entry name" value="DUF6588"/>
</dbReference>
<name>A0A1H5NG42_9FLAO</name>
<evidence type="ECO:0000313" key="3">
    <source>
        <dbReference type="Proteomes" id="UP000199448"/>
    </source>
</evidence>
<gene>
    <name evidence="2" type="ORF">SAMN04488034_104156</name>
</gene>